<evidence type="ECO:0000313" key="8">
    <source>
        <dbReference type="Proteomes" id="UP000643701"/>
    </source>
</evidence>
<comment type="caution">
    <text evidence="7">The sequence shown here is derived from an EMBL/GenBank/DDBJ whole genome shotgun (WGS) entry which is preliminary data.</text>
</comment>
<dbReference type="PANTHER" id="PTHR30250:SF11">
    <property type="entry name" value="O-ANTIGEN TRANSPORTER-RELATED"/>
    <property type="match status" value="1"/>
</dbReference>
<dbReference type="EMBL" id="JAANAS010000061">
    <property type="protein sequence ID" value="NGZ90280.1"/>
    <property type="molecule type" value="Genomic_DNA"/>
</dbReference>
<dbReference type="AlphaFoldDB" id="A0A967AEJ9"/>
<feature type="transmembrane region" description="Helical" evidence="6">
    <location>
        <begin position="319"/>
        <end position="343"/>
    </location>
</feature>
<gene>
    <name evidence="7" type="ORF">G7034_08440</name>
</gene>
<feature type="transmembrane region" description="Helical" evidence="6">
    <location>
        <begin position="106"/>
        <end position="126"/>
    </location>
</feature>
<feature type="transmembrane region" description="Helical" evidence="6">
    <location>
        <begin position="355"/>
        <end position="377"/>
    </location>
</feature>
<dbReference type="GO" id="GO:0005886">
    <property type="term" value="C:plasma membrane"/>
    <property type="evidence" value="ECO:0007669"/>
    <property type="project" value="UniProtKB-SubCell"/>
</dbReference>
<accession>A0A967AEJ9</accession>
<comment type="subcellular location">
    <subcellularLocation>
        <location evidence="1">Cell membrane</location>
        <topology evidence="1">Multi-pass membrane protein</topology>
    </subcellularLocation>
</comment>
<keyword evidence="3 6" id="KW-0812">Transmembrane</keyword>
<feature type="transmembrane region" description="Helical" evidence="6">
    <location>
        <begin position="410"/>
        <end position="428"/>
    </location>
</feature>
<feature type="transmembrane region" description="Helical" evidence="6">
    <location>
        <begin position="58"/>
        <end position="76"/>
    </location>
</feature>
<feature type="transmembrane region" description="Helical" evidence="6">
    <location>
        <begin position="384"/>
        <end position="404"/>
    </location>
</feature>
<dbReference type="InterPro" id="IPR002797">
    <property type="entry name" value="Polysacc_synth"/>
</dbReference>
<evidence type="ECO:0000256" key="6">
    <source>
        <dbReference type="SAM" id="Phobius"/>
    </source>
</evidence>
<evidence type="ECO:0000313" key="7">
    <source>
        <dbReference type="EMBL" id="NGZ90280.1"/>
    </source>
</evidence>
<name>A0A967AEJ9_9FLAO</name>
<dbReference type="RefSeq" id="WP_166400528.1">
    <property type="nucleotide sequence ID" value="NZ_JAANAS010000061.1"/>
</dbReference>
<feature type="transmembrane region" description="Helical" evidence="6">
    <location>
        <begin position="132"/>
        <end position="149"/>
    </location>
</feature>
<evidence type="ECO:0000256" key="3">
    <source>
        <dbReference type="ARBA" id="ARBA00022692"/>
    </source>
</evidence>
<feature type="transmembrane region" description="Helical" evidence="6">
    <location>
        <begin position="281"/>
        <end position="298"/>
    </location>
</feature>
<keyword evidence="5 6" id="KW-0472">Membrane</keyword>
<evidence type="ECO:0000256" key="4">
    <source>
        <dbReference type="ARBA" id="ARBA00022989"/>
    </source>
</evidence>
<keyword evidence="4 6" id="KW-1133">Transmembrane helix</keyword>
<reference evidence="7" key="1">
    <citation type="submission" date="2020-03" db="EMBL/GenBank/DDBJ databases">
        <title>Psychroflexus Maritimus sp. nov., isolate from marine sediment.</title>
        <authorList>
            <person name="Zhong Y.-L."/>
        </authorList>
    </citation>
    <scope>NUCLEOTIDE SEQUENCE</scope>
    <source>
        <strain evidence="7">C1</strain>
    </source>
</reference>
<evidence type="ECO:0000256" key="1">
    <source>
        <dbReference type="ARBA" id="ARBA00004651"/>
    </source>
</evidence>
<dbReference type="InterPro" id="IPR050833">
    <property type="entry name" value="Poly_Biosynth_Transport"/>
</dbReference>
<keyword evidence="2" id="KW-1003">Cell membrane</keyword>
<dbReference type="Proteomes" id="UP000643701">
    <property type="component" value="Unassembled WGS sequence"/>
</dbReference>
<proteinExistence type="predicted"/>
<feature type="transmembrane region" description="Helical" evidence="6">
    <location>
        <begin position="170"/>
        <end position="191"/>
    </location>
</feature>
<feature type="transmembrane region" description="Helical" evidence="6">
    <location>
        <begin position="236"/>
        <end position="261"/>
    </location>
</feature>
<feature type="transmembrane region" description="Helical" evidence="6">
    <location>
        <begin position="197"/>
        <end position="216"/>
    </location>
</feature>
<dbReference type="CDD" id="cd13128">
    <property type="entry name" value="MATE_Wzx_like"/>
    <property type="match status" value="1"/>
</dbReference>
<protein>
    <submittedName>
        <fullName evidence="7">Flippase</fullName>
    </submittedName>
</protein>
<sequence>MKLIFNKLLKISKGNNIKGQLVRGAMGVGGLKILSIPIALVASVLIARFLGPEGYGKYSYVMAIITVLSLPVGAGIKQLVTREVALYEYDKKWSLFKGLLKRSHQWVAFISSVCILIMLGLSVYYAEWKFNDNWTLLVIAIFTLPLIGFKQIRSGTLRGLGSVVSAQIPDLIVVPGVHLINVTILIFIGMLNPATAIFSQILGAIVAFIVGTYLLYKKTPSELVKVTSKYESKKWLIAWVPFTLLMAVNMFNNQIGIILLGWLGTDEQVGALRVADKGSQLVSFSLAIVNMVISPFITKYFKENDKSKLQKLSRQSARAALVFALPLALPMIFFGAPIINLVFGEEYVDLSVTSLAILASAQLISVIFGSVGMFLTMSGFEKDTLFGQICSLAINVLLAILLIPNYGADGAAFAAAIGVITWNLIMAFKFKQRLNLRPSAF</sequence>
<dbReference type="Pfam" id="PF01943">
    <property type="entry name" value="Polysacc_synt"/>
    <property type="match status" value="1"/>
</dbReference>
<keyword evidence="8" id="KW-1185">Reference proteome</keyword>
<evidence type="ECO:0000256" key="2">
    <source>
        <dbReference type="ARBA" id="ARBA00022475"/>
    </source>
</evidence>
<evidence type="ECO:0000256" key="5">
    <source>
        <dbReference type="ARBA" id="ARBA00023136"/>
    </source>
</evidence>
<dbReference type="PANTHER" id="PTHR30250">
    <property type="entry name" value="PST FAMILY PREDICTED COLANIC ACID TRANSPORTER"/>
    <property type="match status" value="1"/>
</dbReference>
<feature type="transmembrane region" description="Helical" evidence="6">
    <location>
        <begin position="21"/>
        <end position="46"/>
    </location>
</feature>
<organism evidence="7 8">
    <name type="scientific">Psychroflexus maritimus</name>
    <dbReference type="NCBI Taxonomy" id="2714865"/>
    <lineage>
        <taxon>Bacteria</taxon>
        <taxon>Pseudomonadati</taxon>
        <taxon>Bacteroidota</taxon>
        <taxon>Flavobacteriia</taxon>
        <taxon>Flavobacteriales</taxon>
        <taxon>Flavobacteriaceae</taxon>
        <taxon>Psychroflexus</taxon>
    </lineage>
</organism>